<organism evidence="4 5">
    <name type="scientific">Rhodopirellula islandica</name>
    <dbReference type="NCBI Taxonomy" id="595434"/>
    <lineage>
        <taxon>Bacteria</taxon>
        <taxon>Pseudomonadati</taxon>
        <taxon>Planctomycetota</taxon>
        <taxon>Planctomycetia</taxon>
        <taxon>Pirellulales</taxon>
        <taxon>Pirellulaceae</taxon>
        <taxon>Rhodopirellula</taxon>
    </lineage>
</organism>
<dbReference type="RefSeq" id="WP_047813991.1">
    <property type="nucleotide sequence ID" value="NZ_LECT01000017.1"/>
</dbReference>
<dbReference type="InterPro" id="IPR058625">
    <property type="entry name" value="MdtA-like_BSH"/>
</dbReference>
<dbReference type="Proteomes" id="UP000036367">
    <property type="component" value="Unassembled WGS sequence"/>
</dbReference>
<dbReference type="Gene3D" id="2.40.30.170">
    <property type="match status" value="1"/>
</dbReference>
<feature type="region of interest" description="Disordered" evidence="2">
    <location>
        <begin position="454"/>
        <end position="473"/>
    </location>
</feature>
<dbReference type="EMBL" id="LECT01000017">
    <property type="protein sequence ID" value="KLU05684.1"/>
    <property type="molecule type" value="Genomic_DNA"/>
</dbReference>
<dbReference type="Gene3D" id="1.10.287.470">
    <property type="entry name" value="Helix hairpin bin"/>
    <property type="match status" value="1"/>
</dbReference>
<proteinExistence type="predicted"/>
<dbReference type="PATRIC" id="fig|595434.4.peg.2210"/>
<gene>
    <name evidence="4" type="ORF">RISK_002316</name>
</gene>
<evidence type="ECO:0000256" key="1">
    <source>
        <dbReference type="SAM" id="Coils"/>
    </source>
</evidence>
<dbReference type="Gene3D" id="2.40.50.100">
    <property type="match status" value="1"/>
</dbReference>
<dbReference type="OrthoDB" id="5645220at2"/>
<feature type="domain" description="Multidrug resistance protein MdtA-like barrel-sandwich hybrid" evidence="3">
    <location>
        <begin position="79"/>
        <end position="253"/>
    </location>
</feature>
<evidence type="ECO:0000259" key="3">
    <source>
        <dbReference type="Pfam" id="PF25917"/>
    </source>
</evidence>
<dbReference type="GO" id="GO:1990281">
    <property type="term" value="C:efflux pump complex"/>
    <property type="evidence" value="ECO:0007669"/>
    <property type="project" value="TreeGrafter"/>
</dbReference>
<evidence type="ECO:0000256" key="2">
    <source>
        <dbReference type="SAM" id="MobiDB-lite"/>
    </source>
</evidence>
<name>A0A0J1EJI8_RHOIS</name>
<keyword evidence="5" id="KW-1185">Reference proteome</keyword>
<sequence length="473" mass="52933">MKSAVRWGTWGKRLLVVPPIVLAVVAYAWLVKHSPPLTVQPEDEVSRMLETMVVQRMDVCPKVSGYGTAKYARSWRAVTQVEGRIDKIHPELRPGSMIQEGEVLLEIDDSDYRSQVEQLEATIDQQNAEIEQLEQSIENEEKSLALEKEVLAVLQREFDREETLLTRQAGSSASIDSKRRELLMQQKAVQDLENSIALIGPQIKALQAARRQSEVQKTQAQRDIERATLTAPFQMRVGEVQLEVGQYVTVGENLFEGYSGAEMEVEAQLPLSEIHRLFVAERDESEFEEQLTQEAFRRLFAFEAVVNVAGNEVTESYKGRFLRVREIVDTQTKMVGFVVGVENVPPSRQERPQPPLLEGAFCDVDVFGTTLSEQVVIPRRAIRNGSVYLLDDQSRLTSQVVQLAFTQDDYAVVASGLEGGERLVIANPSPAIMGMLVDPIEAEEATQKLIDSVAADDTERPSGHAPSQFLRTP</sequence>
<dbReference type="AlphaFoldDB" id="A0A0J1EJI8"/>
<dbReference type="Gene3D" id="2.40.420.20">
    <property type="match status" value="1"/>
</dbReference>
<evidence type="ECO:0000313" key="4">
    <source>
        <dbReference type="EMBL" id="KLU05684.1"/>
    </source>
</evidence>
<dbReference type="Pfam" id="PF25917">
    <property type="entry name" value="BSH_RND"/>
    <property type="match status" value="1"/>
</dbReference>
<accession>A0A0J1EJI8</accession>
<evidence type="ECO:0000313" key="5">
    <source>
        <dbReference type="Proteomes" id="UP000036367"/>
    </source>
</evidence>
<comment type="caution">
    <text evidence="4">The sequence shown here is derived from an EMBL/GenBank/DDBJ whole genome shotgun (WGS) entry which is preliminary data.</text>
</comment>
<dbReference type="SUPFAM" id="SSF111369">
    <property type="entry name" value="HlyD-like secretion proteins"/>
    <property type="match status" value="1"/>
</dbReference>
<dbReference type="PANTHER" id="PTHR30469:SF12">
    <property type="entry name" value="MULTIDRUG RESISTANCE PROTEIN MDTA"/>
    <property type="match status" value="1"/>
</dbReference>
<reference evidence="4" key="1">
    <citation type="submission" date="2015-05" db="EMBL/GenBank/DDBJ databases">
        <title>Permanent draft genome of Rhodopirellula islandicus K833.</title>
        <authorList>
            <person name="Kizina J."/>
            <person name="Richter M."/>
            <person name="Glockner F.O."/>
            <person name="Harder J."/>
        </authorList>
    </citation>
    <scope>NUCLEOTIDE SEQUENCE [LARGE SCALE GENOMIC DNA]</scope>
    <source>
        <strain evidence="4">K833</strain>
    </source>
</reference>
<dbReference type="STRING" id="595434.RISK_002316"/>
<keyword evidence="1" id="KW-0175">Coiled coil</keyword>
<feature type="coiled-coil region" evidence="1">
    <location>
        <begin position="109"/>
        <end position="223"/>
    </location>
</feature>
<dbReference type="PANTHER" id="PTHR30469">
    <property type="entry name" value="MULTIDRUG RESISTANCE PROTEIN MDTA"/>
    <property type="match status" value="1"/>
</dbReference>
<protein>
    <submittedName>
        <fullName evidence="4">Membrane fusion protein of RND family multidrug efflux pump</fullName>
    </submittedName>
</protein>
<dbReference type="GO" id="GO:0015562">
    <property type="term" value="F:efflux transmembrane transporter activity"/>
    <property type="evidence" value="ECO:0007669"/>
    <property type="project" value="TreeGrafter"/>
</dbReference>